<reference evidence="5 6" key="1">
    <citation type="submission" date="2016-10" db="EMBL/GenBank/DDBJ databases">
        <authorList>
            <person name="de Groot N.N."/>
        </authorList>
    </citation>
    <scope>NUCLEOTIDE SEQUENCE [LARGE SCALE GENOMIC DNA]</scope>
    <source>
        <strain evidence="5 6">DSM 15827</strain>
    </source>
</reference>
<keyword evidence="6" id="KW-1185">Reference proteome</keyword>
<dbReference type="InterPro" id="IPR013216">
    <property type="entry name" value="Methyltransf_11"/>
</dbReference>
<keyword evidence="1" id="KW-0862">Zinc</keyword>
<sequence length="285" mass="33052">MLKKIDISRNFLQEHVHLLACPYCQSSYKEDVVRGLVCQNNHQFDLSKKGTMHLMKQPANTDYDRDLFQHRFQLAESGFFQPLLDKIAEYIRVDTDKLTVDIGCGEGSHLAYLQETYHLQHTIGLDIAKEGIILASNHFGTTNFWCLADLTTLPFAKESCQQLINILTPSHYEEFNRVLAKGGRLIKAVPNANYLIELRQQLYRSNKERQTYSNEQTVSRFLEQYPEATVDQISYKVAISPERYHDLLMMTPLYWGASEEDRIYSVEHPLTEITVDFTILVHQKD</sequence>
<proteinExistence type="predicted"/>
<dbReference type="STRING" id="137733.SAMN05421767_10942"/>
<feature type="binding site" evidence="2">
    <location>
        <begin position="106"/>
        <end position="107"/>
    </location>
    <ligand>
        <name>S-adenosyl-L-methionine</name>
        <dbReference type="ChEBI" id="CHEBI:59789"/>
    </ligand>
</feature>
<feature type="binding site" evidence="1">
    <location>
        <position position="42"/>
    </location>
    <ligand>
        <name>Zn(2+)</name>
        <dbReference type="ChEBI" id="CHEBI:29105"/>
    </ligand>
</feature>
<dbReference type="InterPro" id="IPR048647">
    <property type="entry name" value="RlmA_N"/>
</dbReference>
<keyword evidence="5" id="KW-0489">Methyltransferase</keyword>
<dbReference type="AlphaFoldDB" id="A0A1H9JLF4"/>
<protein>
    <submittedName>
        <fullName evidence="5">23S rRNA (Guanine745-N1)-methyltransferase/PadR family transcriptional regulator, regulatory protein PadR</fullName>
    </submittedName>
</protein>
<feature type="binding site" evidence="1">
    <location>
        <position position="24"/>
    </location>
    <ligand>
        <name>Zn(2+)</name>
        <dbReference type="ChEBI" id="CHEBI:29105"/>
    </ligand>
</feature>
<dbReference type="Gene3D" id="3.40.50.150">
    <property type="entry name" value="Vaccinia Virus protein VP39"/>
    <property type="match status" value="1"/>
</dbReference>
<organism evidence="5 6">
    <name type="scientific">Granulicatella balaenopterae</name>
    <dbReference type="NCBI Taxonomy" id="137733"/>
    <lineage>
        <taxon>Bacteria</taxon>
        <taxon>Bacillati</taxon>
        <taxon>Bacillota</taxon>
        <taxon>Bacilli</taxon>
        <taxon>Lactobacillales</taxon>
        <taxon>Carnobacteriaceae</taxon>
        <taxon>Granulicatella</taxon>
    </lineage>
</organism>
<keyword evidence="1" id="KW-0479">Metal-binding</keyword>
<feature type="binding site" evidence="2">
    <location>
        <position position="80"/>
    </location>
    <ligand>
        <name>S-adenosyl-L-methionine</name>
        <dbReference type="ChEBI" id="CHEBI:59789"/>
    </ligand>
</feature>
<evidence type="ECO:0000259" key="3">
    <source>
        <dbReference type="Pfam" id="PF08241"/>
    </source>
</evidence>
<dbReference type="SUPFAM" id="SSF53335">
    <property type="entry name" value="S-adenosyl-L-methionine-dependent methyltransferases"/>
    <property type="match status" value="1"/>
</dbReference>
<feature type="binding site" evidence="2">
    <location>
        <position position="194"/>
    </location>
    <ligand>
        <name>S-adenosyl-L-methionine</name>
        <dbReference type="ChEBI" id="CHEBI:59789"/>
    </ligand>
</feature>
<feature type="domain" description="Methyltransferase type 11" evidence="3">
    <location>
        <begin position="100"/>
        <end position="186"/>
    </location>
</feature>
<evidence type="ECO:0000259" key="4">
    <source>
        <dbReference type="Pfam" id="PF21302"/>
    </source>
</evidence>
<dbReference type="EMBL" id="FOGF01000009">
    <property type="protein sequence ID" value="SEQ87656.1"/>
    <property type="molecule type" value="Genomic_DNA"/>
</dbReference>
<gene>
    <name evidence="5" type="ORF">SAMN05421767_10942</name>
</gene>
<dbReference type="GO" id="GO:0032259">
    <property type="term" value="P:methylation"/>
    <property type="evidence" value="ECO:0007669"/>
    <property type="project" value="UniProtKB-KW"/>
</dbReference>
<dbReference type="Pfam" id="PF21302">
    <property type="entry name" value="Zn_ribbon_RlmA"/>
    <property type="match status" value="1"/>
</dbReference>
<dbReference type="InterPro" id="IPR016718">
    <property type="entry name" value="rRNA_m1G-MeTrfase_A_prd"/>
</dbReference>
<dbReference type="GO" id="GO:0008757">
    <property type="term" value="F:S-adenosylmethionine-dependent methyltransferase activity"/>
    <property type="evidence" value="ECO:0007669"/>
    <property type="project" value="InterPro"/>
</dbReference>
<evidence type="ECO:0000256" key="2">
    <source>
        <dbReference type="PIRSR" id="PIRSR018249-2"/>
    </source>
</evidence>
<dbReference type="RefSeq" id="WP_089746295.1">
    <property type="nucleotide sequence ID" value="NZ_FOGF01000009.1"/>
</dbReference>
<dbReference type="Proteomes" id="UP000198556">
    <property type="component" value="Unassembled WGS sequence"/>
</dbReference>
<feature type="domain" description="23S rRNA (guanine(745)-N(1))-methyltransferase N-terminal" evidence="4">
    <location>
        <begin position="20"/>
        <end position="55"/>
    </location>
</feature>
<name>A0A1H9JLF4_9LACT</name>
<feature type="binding site" evidence="1">
    <location>
        <position position="21"/>
    </location>
    <ligand>
        <name>Zn(2+)</name>
        <dbReference type="ChEBI" id="CHEBI:29105"/>
    </ligand>
</feature>
<evidence type="ECO:0000313" key="6">
    <source>
        <dbReference type="Proteomes" id="UP000198556"/>
    </source>
</evidence>
<dbReference type="PIRSF" id="PIRSF018249">
    <property type="entry name" value="MyrA_prd"/>
    <property type="match status" value="1"/>
</dbReference>
<evidence type="ECO:0000256" key="1">
    <source>
        <dbReference type="PIRSR" id="PIRSR018249-1"/>
    </source>
</evidence>
<dbReference type="OrthoDB" id="5522265at2"/>
<keyword evidence="2" id="KW-0949">S-adenosyl-L-methionine</keyword>
<accession>A0A1H9JLF4</accession>
<dbReference type="Pfam" id="PF08241">
    <property type="entry name" value="Methyltransf_11"/>
    <property type="match status" value="1"/>
</dbReference>
<feature type="binding site" evidence="1">
    <location>
        <position position="38"/>
    </location>
    <ligand>
        <name>Zn(2+)</name>
        <dbReference type="ChEBI" id="CHEBI:29105"/>
    </ligand>
</feature>
<dbReference type="InterPro" id="IPR029063">
    <property type="entry name" value="SAM-dependent_MTases_sf"/>
</dbReference>
<dbReference type="GO" id="GO:0046872">
    <property type="term" value="F:metal ion binding"/>
    <property type="evidence" value="ECO:0007669"/>
    <property type="project" value="UniProtKB-KW"/>
</dbReference>
<evidence type="ECO:0000313" key="5">
    <source>
        <dbReference type="EMBL" id="SEQ87656.1"/>
    </source>
</evidence>
<keyword evidence="5" id="KW-0808">Transferase</keyword>